<feature type="compositionally biased region" description="Basic residues" evidence="1">
    <location>
        <begin position="93"/>
        <end position="102"/>
    </location>
</feature>
<gene>
    <name evidence="2" type="ORF">BE221DRAFT_83672</name>
</gene>
<name>A0A1Y5IEY2_OSTTA</name>
<dbReference type="EMBL" id="KZ155789">
    <property type="protein sequence ID" value="OUS45555.1"/>
    <property type="molecule type" value="Genomic_DNA"/>
</dbReference>
<feature type="compositionally biased region" description="Basic and acidic residues" evidence="1">
    <location>
        <begin position="70"/>
        <end position="92"/>
    </location>
</feature>
<sequence>RKPRHRATRRERSRKRMPASGARDSTSEPTEATLASIERAYEPRARRRTASPGARDTGANDDVRTQGTHGGDREGASGDRARGGGDGDAGERRRARVGRARRRDGGDDRRAPRTRARTNAAHR</sequence>
<feature type="compositionally biased region" description="Basic residues" evidence="1">
    <location>
        <begin position="112"/>
        <end position="123"/>
    </location>
</feature>
<evidence type="ECO:0000313" key="2">
    <source>
        <dbReference type="EMBL" id="OUS45555.1"/>
    </source>
</evidence>
<dbReference type="AlphaFoldDB" id="A0A1Y5IEY2"/>
<reference evidence="2" key="1">
    <citation type="submission" date="2017-04" db="EMBL/GenBank/DDBJ databases">
        <title>Population genomics of picophytoplankton unveils novel chromosome hypervariability.</title>
        <authorList>
            <consortium name="DOE Joint Genome Institute"/>
            <person name="Blanc-Mathieu R."/>
            <person name="Krasovec M."/>
            <person name="Hebrard M."/>
            <person name="Yau S."/>
            <person name="Desgranges E."/>
            <person name="Martin J."/>
            <person name="Schackwitz W."/>
            <person name="Kuo A."/>
            <person name="Salin G."/>
            <person name="Donnadieu C."/>
            <person name="Desdevises Y."/>
            <person name="Sanchez-Ferandin S."/>
            <person name="Moreau H."/>
            <person name="Rivals E."/>
            <person name="Grigoriev I.V."/>
            <person name="Grimsley N."/>
            <person name="Eyre-Walker A."/>
            <person name="Piganeau G."/>
        </authorList>
    </citation>
    <scope>NUCLEOTIDE SEQUENCE [LARGE SCALE GENOMIC DNA]</scope>
    <source>
        <strain evidence="2">RCC 1115</strain>
    </source>
</reference>
<evidence type="ECO:0000256" key="1">
    <source>
        <dbReference type="SAM" id="MobiDB-lite"/>
    </source>
</evidence>
<protein>
    <submittedName>
        <fullName evidence="2">Uncharacterized protein</fullName>
    </submittedName>
</protein>
<organism evidence="2">
    <name type="scientific">Ostreococcus tauri</name>
    <name type="common">Marine green alga</name>
    <dbReference type="NCBI Taxonomy" id="70448"/>
    <lineage>
        <taxon>Eukaryota</taxon>
        <taxon>Viridiplantae</taxon>
        <taxon>Chlorophyta</taxon>
        <taxon>Mamiellophyceae</taxon>
        <taxon>Mamiellales</taxon>
        <taxon>Bathycoccaceae</taxon>
        <taxon>Ostreococcus</taxon>
    </lineage>
</organism>
<feature type="compositionally biased region" description="Basic residues" evidence="1">
    <location>
        <begin position="1"/>
        <end position="17"/>
    </location>
</feature>
<feature type="region of interest" description="Disordered" evidence="1">
    <location>
        <begin position="1"/>
        <end position="123"/>
    </location>
</feature>
<accession>A0A1Y5IEY2</accession>
<dbReference type="Proteomes" id="UP000195557">
    <property type="component" value="Unassembled WGS sequence"/>
</dbReference>
<feature type="non-terminal residue" evidence="2">
    <location>
        <position position="1"/>
    </location>
</feature>
<proteinExistence type="predicted"/>